<dbReference type="Proteomes" id="UP000005270">
    <property type="component" value="Chromosome"/>
</dbReference>
<evidence type="ECO:0000313" key="3">
    <source>
        <dbReference type="Proteomes" id="UP000005270"/>
    </source>
</evidence>
<feature type="domain" description="AAA+ ATPase" evidence="1">
    <location>
        <begin position="62"/>
        <end position="216"/>
    </location>
</feature>
<reference evidence="2 3" key="1">
    <citation type="journal article" date="2012" name="J. Bacteriol.">
        <title>Complete genome sequence of the hyperthermophilic cellulolytic Crenarchaeon 'Thermogladius cellulolyticus' 1633.</title>
        <authorList>
            <person name="Mardanov A.V."/>
            <person name="Kochetkova T.V."/>
            <person name="Beletsky A.V."/>
            <person name="Bonch-Osmolovskaya E.A."/>
            <person name="Ravin N.V."/>
            <person name="Skryabin K.G."/>
        </authorList>
    </citation>
    <scope>NUCLEOTIDE SEQUENCE [LARGE SCALE GENOMIC DNA]</scope>
    <source>
        <strain evidence="3">DSM 22663 / VKM B-2946 / 1633</strain>
    </source>
</reference>
<dbReference type="AlphaFoldDB" id="I3TDB5"/>
<evidence type="ECO:0000259" key="1">
    <source>
        <dbReference type="SMART" id="SM00382"/>
    </source>
</evidence>
<evidence type="ECO:0000313" key="2">
    <source>
        <dbReference type="EMBL" id="AFK50753.1"/>
    </source>
</evidence>
<dbReference type="InterPro" id="IPR001270">
    <property type="entry name" value="ClpA/B"/>
</dbReference>
<protein>
    <submittedName>
        <fullName evidence="2">ATPase associated with various cellular activities, AAA_5</fullName>
    </submittedName>
</protein>
<keyword evidence="3" id="KW-1185">Reference proteome</keyword>
<name>I3TDB5_THEC1</name>
<organism evidence="2 3">
    <name type="scientific">Thermogladius calderae (strain DSM 22663 / VKM B-2946 / 1633)</name>
    <dbReference type="NCBI Taxonomy" id="1184251"/>
    <lineage>
        <taxon>Archaea</taxon>
        <taxon>Thermoproteota</taxon>
        <taxon>Thermoprotei</taxon>
        <taxon>Desulfurococcales</taxon>
        <taxon>Desulfurococcaceae</taxon>
        <taxon>Thermogladius</taxon>
    </lineage>
</organism>
<dbReference type="OrthoDB" id="9837at2157"/>
<dbReference type="PANTHER" id="PTHR42759:SF1">
    <property type="entry name" value="MAGNESIUM-CHELATASE SUBUNIT CHLD"/>
    <property type="match status" value="1"/>
</dbReference>
<dbReference type="PANTHER" id="PTHR42759">
    <property type="entry name" value="MOXR FAMILY PROTEIN"/>
    <property type="match status" value="1"/>
</dbReference>
<accession>I3TDB5</accession>
<dbReference type="InterPro" id="IPR050764">
    <property type="entry name" value="CbbQ/NirQ/NorQ/GpvN"/>
</dbReference>
<sequence length="311" mass="35433">MAINGDKATDPIVSKVREIYSQTIRKYPVIRNPPDIIRYLREHFKLIVKPYIVYITVAAFLNNRPVLFEGPPGTGKTEIGEAILSLWSGKSAFILPCSENYDEYRVIGDFHPAMAMSKGFNEESFIPRPLLAAMILGTGVLIDDIRRSSEEFQNLLLDIIDKRRIIIPELKRVYYQKDDGFQIILTSNPYDIAQGELSDAFLRRVVRVEFKYPTLEEEFEVIKLRLGDLVNRLEPRLIEEALQIVRTLRQKAVYKPGISDSVMWLTLASLLAEARGLDKAGRNELADAGRAVLLKNVEDEALLNELLPTRE</sequence>
<dbReference type="InParanoid" id="I3TDB5"/>
<proteinExistence type="predicted"/>
<dbReference type="InterPro" id="IPR003593">
    <property type="entry name" value="AAA+_ATPase"/>
</dbReference>
<dbReference type="eggNOG" id="arCOG00441">
    <property type="taxonomic scope" value="Archaea"/>
</dbReference>
<dbReference type="KEGG" id="thg:TCELL_0328"/>
<dbReference type="Gene3D" id="3.40.50.300">
    <property type="entry name" value="P-loop containing nucleotide triphosphate hydrolases"/>
    <property type="match status" value="1"/>
</dbReference>
<dbReference type="GeneID" id="13012613"/>
<dbReference type="PRINTS" id="PR00300">
    <property type="entry name" value="CLPPROTEASEA"/>
</dbReference>
<dbReference type="STRING" id="1184251.TCELL_0328"/>
<dbReference type="Pfam" id="PF07728">
    <property type="entry name" value="AAA_5"/>
    <property type="match status" value="1"/>
</dbReference>
<dbReference type="EMBL" id="CP003531">
    <property type="protein sequence ID" value="AFK50753.1"/>
    <property type="molecule type" value="Genomic_DNA"/>
</dbReference>
<dbReference type="InterPro" id="IPR011704">
    <property type="entry name" value="ATPase_dyneun-rel_AAA"/>
</dbReference>
<dbReference type="SMART" id="SM00382">
    <property type="entry name" value="AAA"/>
    <property type="match status" value="1"/>
</dbReference>
<dbReference type="RefSeq" id="WP_014737003.1">
    <property type="nucleotide sequence ID" value="NC_017954.1"/>
</dbReference>
<gene>
    <name evidence="2" type="ordered locus">TCELL_0328</name>
</gene>
<dbReference type="InterPro" id="IPR027417">
    <property type="entry name" value="P-loop_NTPase"/>
</dbReference>
<dbReference type="HOGENOM" id="CLU_898986_0_0_2"/>
<dbReference type="SUPFAM" id="SSF52540">
    <property type="entry name" value="P-loop containing nucleoside triphosphate hydrolases"/>
    <property type="match status" value="1"/>
</dbReference>
<dbReference type="GO" id="GO:0005524">
    <property type="term" value="F:ATP binding"/>
    <property type="evidence" value="ECO:0007669"/>
    <property type="project" value="InterPro"/>
</dbReference>
<dbReference type="GO" id="GO:0016887">
    <property type="term" value="F:ATP hydrolysis activity"/>
    <property type="evidence" value="ECO:0007669"/>
    <property type="project" value="InterPro"/>
</dbReference>